<keyword evidence="2" id="KW-1185">Reference proteome</keyword>
<dbReference type="Proteomes" id="UP000836387">
    <property type="component" value="Unassembled WGS sequence"/>
</dbReference>
<gene>
    <name evidence="1" type="ORF">CRV2_00013583</name>
</gene>
<name>A0ACA9U4W3_BIOOC</name>
<evidence type="ECO:0000313" key="2">
    <source>
        <dbReference type="Proteomes" id="UP000836387"/>
    </source>
</evidence>
<protein>
    <submittedName>
        <fullName evidence="1">Uncharacterized protein</fullName>
    </submittedName>
</protein>
<comment type="caution">
    <text evidence="1">The sequence shown here is derived from an EMBL/GenBank/DDBJ whole genome shotgun (WGS) entry which is preliminary data.</text>
</comment>
<accession>A0ACA9U4W3</accession>
<organism evidence="1 2">
    <name type="scientific">Clonostachys rosea f. rosea IK726</name>
    <dbReference type="NCBI Taxonomy" id="1349383"/>
    <lineage>
        <taxon>Eukaryota</taxon>
        <taxon>Fungi</taxon>
        <taxon>Dikarya</taxon>
        <taxon>Ascomycota</taxon>
        <taxon>Pezizomycotina</taxon>
        <taxon>Sordariomycetes</taxon>
        <taxon>Hypocreomycetidae</taxon>
        <taxon>Hypocreales</taxon>
        <taxon>Bionectriaceae</taxon>
        <taxon>Clonostachys</taxon>
    </lineage>
</organism>
<evidence type="ECO:0000313" key="1">
    <source>
        <dbReference type="EMBL" id="CAG9948044.1"/>
    </source>
</evidence>
<reference evidence="1" key="1">
    <citation type="submission" date="2020-04" db="EMBL/GenBank/DDBJ databases">
        <authorList>
            <person name="Broberg M."/>
        </authorList>
    </citation>
    <scope>NUCLEOTIDE SEQUENCE</scope>
</reference>
<reference evidence="1" key="2">
    <citation type="submission" date="2021-10" db="EMBL/GenBank/DDBJ databases">
        <authorList>
            <person name="Piombo E."/>
        </authorList>
    </citation>
    <scope>NUCLEOTIDE SEQUENCE</scope>
</reference>
<dbReference type="EMBL" id="CADEHS020000014">
    <property type="protein sequence ID" value="CAG9948044.1"/>
    <property type="molecule type" value="Genomic_DNA"/>
</dbReference>
<proteinExistence type="predicted"/>
<sequence length="375" mass="41848">MQTDIYQEKDSSQENGIPPDQIHTLPLEQQEAFFNGPALAPPEGIIPNLEHPPNQNALTHAVTAILFILSTAFAALQAFTCIVRKKQAKWTDYVALLAYLFFVGYIIVTYWLIVTQGYFVHQWDMSVRTFLDLLLIVHIASHFYSIVMAAMKTVILVEWIQIFVPRGTRNGFVYTSWVAIAVNLTFYIIAIILLNVSARPYRRNFNFTVPGVTHFNSSTTIVAGAAINVVLDLVILVIPQRIIWRLKMKKAKKIGVSLIFLIGILGCIAGICRLAYSIIFFKSQDISYAIPPMSLWCIAEMTCAIIIYCAPSVPRALKWNQKGETTPSKASANTPAYSWSNPEASSTPGSGRKYTRIDEIGVHLGDISSQTRLGQ</sequence>